<dbReference type="InterPro" id="IPR001498">
    <property type="entry name" value="Impact_N"/>
</dbReference>
<dbReference type="Proteomes" id="UP000006190">
    <property type="component" value="Unassembled WGS sequence"/>
</dbReference>
<dbReference type="GO" id="GO:0005737">
    <property type="term" value="C:cytoplasm"/>
    <property type="evidence" value="ECO:0007669"/>
    <property type="project" value="TreeGrafter"/>
</dbReference>
<sequence>MLKRFISVQEGTASQTLIKQSSFFCHLKMTLTVEEADAFIRQTKRQYTGHTNCSAYIVGNSGEFQRARDNGEPSGSGGLPILETLKQYHLSNVTAVVSRKFGGQLLGIPGLKRAYGGAVNKAILELGLAEWRLQTQISCHIPYHFVNQVDQAIHETDWIFLENIDYLEQVCLTCFVTHEDLDSFLTLLKDLTNGQVEFAQGDQRYVPYPLSDSLTSS</sequence>
<accession>H3NIT0</accession>
<feature type="domain" description="Impact N-terminal" evidence="2">
    <location>
        <begin position="19"/>
        <end position="123"/>
    </location>
</feature>
<name>H3NIT0_9LACT</name>
<evidence type="ECO:0000259" key="2">
    <source>
        <dbReference type="Pfam" id="PF01205"/>
    </source>
</evidence>
<dbReference type="AlphaFoldDB" id="H3NIT0"/>
<proteinExistence type="inferred from homology"/>
<dbReference type="InterPro" id="IPR023582">
    <property type="entry name" value="Impact"/>
</dbReference>
<evidence type="ECO:0000313" key="4">
    <source>
        <dbReference type="Proteomes" id="UP000006190"/>
    </source>
</evidence>
<protein>
    <recommendedName>
        <fullName evidence="2">Impact N-terminal domain-containing protein</fullName>
    </recommendedName>
</protein>
<evidence type="ECO:0000256" key="1">
    <source>
        <dbReference type="ARBA" id="ARBA00007665"/>
    </source>
</evidence>
<dbReference type="InterPro" id="IPR035647">
    <property type="entry name" value="EFG_III/V"/>
</dbReference>
<dbReference type="SUPFAM" id="SSF54980">
    <property type="entry name" value="EF-G C-terminal domain-like"/>
    <property type="match status" value="1"/>
</dbReference>
<dbReference type="eggNOG" id="COG1739">
    <property type="taxonomic scope" value="Bacteria"/>
</dbReference>
<dbReference type="EMBL" id="AGEG01000009">
    <property type="protein sequence ID" value="EHR37208.1"/>
    <property type="molecule type" value="Genomic_DNA"/>
</dbReference>
<dbReference type="InterPro" id="IPR036956">
    <property type="entry name" value="Impact_N_sf"/>
</dbReference>
<organism evidence="3 4">
    <name type="scientific">Facklamia languida CCUG 37842</name>
    <dbReference type="NCBI Taxonomy" id="883113"/>
    <lineage>
        <taxon>Bacteria</taxon>
        <taxon>Bacillati</taxon>
        <taxon>Bacillota</taxon>
        <taxon>Bacilli</taxon>
        <taxon>Lactobacillales</taxon>
        <taxon>Aerococcaceae</taxon>
        <taxon>Facklamia</taxon>
    </lineage>
</organism>
<dbReference type="SUPFAM" id="SSF54211">
    <property type="entry name" value="Ribosomal protein S5 domain 2-like"/>
    <property type="match status" value="1"/>
</dbReference>
<keyword evidence="4" id="KW-1185">Reference proteome</keyword>
<dbReference type="RefSeq" id="WP_006308796.1">
    <property type="nucleotide sequence ID" value="NZ_JH601133.1"/>
</dbReference>
<dbReference type="InterPro" id="IPR020568">
    <property type="entry name" value="Ribosomal_Su5_D2-typ_SF"/>
</dbReference>
<evidence type="ECO:0000313" key="3">
    <source>
        <dbReference type="EMBL" id="EHR37208.1"/>
    </source>
</evidence>
<dbReference type="PATRIC" id="fig|883113.3.peg.767"/>
<comment type="similarity">
    <text evidence="1">Belongs to the IMPACT family.</text>
</comment>
<gene>
    <name evidence="3" type="ORF">HMPREF9708_00769</name>
</gene>
<dbReference type="STRING" id="883113.HMPREF9708_00769"/>
<dbReference type="PANTHER" id="PTHR16301:SF20">
    <property type="entry name" value="IMPACT FAMILY MEMBER YIGZ"/>
    <property type="match status" value="1"/>
</dbReference>
<reference evidence="3 4" key="1">
    <citation type="submission" date="2012-01" db="EMBL/GenBank/DDBJ databases">
        <title>The Genome Sequence of Facklamia languida CCUG 37842.</title>
        <authorList>
            <consortium name="The Broad Institute Genome Sequencing Platform"/>
            <person name="Earl A."/>
            <person name="Ward D."/>
            <person name="Feldgarden M."/>
            <person name="Gevers D."/>
            <person name="Huys G."/>
            <person name="Young S.K."/>
            <person name="Zeng Q."/>
            <person name="Gargeya S."/>
            <person name="Fitzgerald M."/>
            <person name="Haas B."/>
            <person name="Abouelleil A."/>
            <person name="Alvarado L."/>
            <person name="Arachchi H.M."/>
            <person name="Berlin A."/>
            <person name="Chapman S.B."/>
            <person name="Gearin G."/>
            <person name="Goldberg J."/>
            <person name="Griggs A."/>
            <person name="Gujja S."/>
            <person name="Hansen M."/>
            <person name="Heiman D."/>
            <person name="Howarth C."/>
            <person name="Larimer J."/>
            <person name="Lui A."/>
            <person name="MacDonald P.J.P."/>
            <person name="McCowen C."/>
            <person name="Montmayeur A."/>
            <person name="Murphy C."/>
            <person name="Neiman D."/>
            <person name="Pearson M."/>
            <person name="Priest M."/>
            <person name="Roberts A."/>
            <person name="Saif S."/>
            <person name="Shea T."/>
            <person name="Sisk P."/>
            <person name="Stolte C."/>
            <person name="Sykes S."/>
            <person name="Wortman J."/>
            <person name="Nusbaum C."/>
            <person name="Birren B."/>
        </authorList>
    </citation>
    <scope>NUCLEOTIDE SEQUENCE [LARGE SCALE GENOMIC DNA]</scope>
    <source>
        <strain evidence="3 4">CCUG 37842</strain>
    </source>
</reference>
<dbReference type="Gene3D" id="3.30.230.30">
    <property type="entry name" value="Impact, N-terminal domain"/>
    <property type="match status" value="1"/>
</dbReference>
<dbReference type="HOGENOM" id="CLU_083552_2_1_9"/>
<comment type="caution">
    <text evidence="3">The sequence shown here is derived from an EMBL/GenBank/DDBJ whole genome shotgun (WGS) entry which is preliminary data.</text>
</comment>
<dbReference type="Pfam" id="PF01205">
    <property type="entry name" value="Impact_N"/>
    <property type="match status" value="1"/>
</dbReference>
<dbReference type="OrthoDB" id="9813771at2"/>
<dbReference type="GO" id="GO:0006446">
    <property type="term" value="P:regulation of translational initiation"/>
    <property type="evidence" value="ECO:0007669"/>
    <property type="project" value="TreeGrafter"/>
</dbReference>
<dbReference type="PANTHER" id="PTHR16301">
    <property type="entry name" value="IMPACT-RELATED"/>
    <property type="match status" value="1"/>
</dbReference>